<protein>
    <recommendedName>
        <fullName evidence="3 7">Transaldolase</fullName>
        <ecNumber evidence="3 7">2.2.1.2</ecNumber>
    </recommendedName>
</protein>
<dbReference type="InParanoid" id="A0A0V0QVR6"/>
<dbReference type="OrthoDB" id="2015515at2759"/>
<dbReference type="Gene3D" id="3.20.20.70">
    <property type="entry name" value="Aldolase class I"/>
    <property type="match status" value="1"/>
</dbReference>
<comment type="catalytic activity">
    <reaction evidence="7">
        <text>D-sedoheptulose 7-phosphate + D-glyceraldehyde 3-phosphate = D-erythrose 4-phosphate + beta-D-fructose 6-phosphate</text>
        <dbReference type="Rhea" id="RHEA:17053"/>
        <dbReference type="ChEBI" id="CHEBI:16897"/>
        <dbReference type="ChEBI" id="CHEBI:57483"/>
        <dbReference type="ChEBI" id="CHEBI:57634"/>
        <dbReference type="ChEBI" id="CHEBI:59776"/>
        <dbReference type="EC" id="2.2.1.2"/>
    </reaction>
</comment>
<evidence type="ECO:0000313" key="9">
    <source>
        <dbReference type="EMBL" id="KRX05973.1"/>
    </source>
</evidence>
<dbReference type="InterPro" id="IPR001585">
    <property type="entry name" value="TAL/FSA"/>
</dbReference>
<dbReference type="PROSITE" id="PS01054">
    <property type="entry name" value="TRANSALDOLASE_1"/>
    <property type="match status" value="1"/>
</dbReference>
<evidence type="ECO:0000256" key="4">
    <source>
        <dbReference type="ARBA" id="ARBA00022679"/>
    </source>
</evidence>
<sequence>MDGQEPSKKVKTDLNALEQLKKYTNIVSDSGDIDKIKQFTPEDATTNPSLILQAAGLPQYKALFDEAITYGKQNFYKKLKEQPKLQKKSSTRSAKKSAQKDEEETQKEPEFNYTELSEEDQNALKSFIVDKLCVIFGKKILEIVPGYVSTEVDARLSYDKQGTIQRAKRVIQLYEEEGISKDRILIKIASTWEGIEAAKSLKTQKIKCNMTLIFGYEQAIACGEAGLFLISPFVGRILDWHKKTFPDKASEFQGHMDPGVISVSQIYNYYKKHDISTVVMGASFRNTGEILALSGCDKLTISPALLGDLQQMSGNDVSQNLKAESAKEQDIPKINVDEKTFRWAQNQDDCMSELLPQGIKKFAADIVKLENLIHEALLANPKNEAEKIQTE</sequence>
<dbReference type="GO" id="GO:0005737">
    <property type="term" value="C:cytoplasm"/>
    <property type="evidence" value="ECO:0007669"/>
    <property type="project" value="InterPro"/>
</dbReference>
<dbReference type="UniPathway" id="UPA00115">
    <property type="reaction ID" value="UER00414"/>
</dbReference>
<evidence type="ECO:0000256" key="8">
    <source>
        <dbReference type="SAM" id="MobiDB-lite"/>
    </source>
</evidence>
<evidence type="ECO:0000256" key="2">
    <source>
        <dbReference type="ARBA" id="ARBA00008012"/>
    </source>
</evidence>
<evidence type="ECO:0000256" key="6">
    <source>
        <dbReference type="ARBA" id="ARBA00023270"/>
    </source>
</evidence>
<dbReference type="InterPro" id="IPR018225">
    <property type="entry name" value="Transaldolase_AS"/>
</dbReference>
<dbReference type="SUPFAM" id="SSF51569">
    <property type="entry name" value="Aldolase"/>
    <property type="match status" value="1"/>
</dbReference>
<dbReference type="GO" id="GO:0005975">
    <property type="term" value="P:carbohydrate metabolic process"/>
    <property type="evidence" value="ECO:0007669"/>
    <property type="project" value="InterPro"/>
</dbReference>
<accession>A0A0V0QVR6</accession>
<dbReference type="GO" id="GO:0004801">
    <property type="term" value="F:transaldolase activity"/>
    <property type="evidence" value="ECO:0007669"/>
    <property type="project" value="UniProtKB-EC"/>
</dbReference>
<proteinExistence type="inferred from homology"/>
<dbReference type="Proteomes" id="UP000054937">
    <property type="component" value="Unassembled WGS sequence"/>
</dbReference>
<dbReference type="PANTHER" id="PTHR10683:SF18">
    <property type="entry name" value="TRANSALDOLASE"/>
    <property type="match status" value="1"/>
</dbReference>
<dbReference type="EMBL" id="LDAU01000102">
    <property type="protein sequence ID" value="KRX05973.1"/>
    <property type="molecule type" value="Genomic_DNA"/>
</dbReference>
<keyword evidence="4 7" id="KW-0808">Transferase</keyword>
<organism evidence="9 10">
    <name type="scientific">Pseudocohnilembus persalinus</name>
    <name type="common">Ciliate</name>
    <dbReference type="NCBI Taxonomy" id="266149"/>
    <lineage>
        <taxon>Eukaryota</taxon>
        <taxon>Sar</taxon>
        <taxon>Alveolata</taxon>
        <taxon>Ciliophora</taxon>
        <taxon>Intramacronucleata</taxon>
        <taxon>Oligohymenophorea</taxon>
        <taxon>Scuticociliatia</taxon>
        <taxon>Philasterida</taxon>
        <taxon>Pseudocohnilembidae</taxon>
        <taxon>Pseudocohnilembus</taxon>
    </lineage>
</organism>
<feature type="region of interest" description="Disordered" evidence="8">
    <location>
        <begin position="81"/>
        <end position="115"/>
    </location>
</feature>
<dbReference type="InterPro" id="IPR013785">
    <property type="entry name" value="Aldolase_TIM"/>
</dbReference>
<gene>
    <name evidence="9" type="ORF">PPERSA_01051</name>
</gene>
<dbReference type="AlphaFoldDB" id="A0A0V0QVR6"/>
<comment type="function">
    <text evidence="7">Catalyzes the rate-limiting step of the non-oxidative phase in the pentose phosphate pathway. Catalyzes the reversible conversion of sedheptulose-7-phosphate and D-glyceraldehyde 3-phosphate into erythrose-4-phosphate and beta-D-fructose 6-phosphate.</text>
</comment>
<keyword evidence="5 7" id="KW-0570">Pentose shunt</keyword>
<feature type="compositionally biased region" description="Basic residues" evidence="8">
    <location>
        <begin position="85"/>
        <end position="97"/>
    </location>
</feature>
<dbReference type="Pfam" id="PF00923">
    <property type="entry name" value="TAL_FSA"/>
    <property type="match status" value="1"/>
</dbReference>
<dbReference type="InterPro" id="IPR004730">
    <property type="entry name" value="Transaldolase_1"/>
</dbReference>
<dbReference type="CDD" id="cd00957">
    <property type="entry name" value="Transaldolase_TalAB"/>
    <property type="match status" value="1"/>
</dbReference>
<evidence type="ECO:0000256" key="5">
    <source>
        <dbReference type="ARBA" id="ARBA00023126"/>
    </source>
</evidence>
<evidence type="ECO:0000256" key="3">
    <source>
        <dbReference type="ARBA" id="ARBA00013151"/>
    </source>
</evidence>
<comment type="similarity">
    <text evidence="2">Belongs to the transaldolase family. Type 1 subfamily.</text>
</comment>
<dbReference type="GO" id="GO:0009052">
    <property type="term" value="P:pentose-phosphate shunt, non-oxidative branch"/>
    <property type="evidence" value="ECO:0007669"/>
    <property type="project" value="TreeGrafter"/>
</dbReference>
<evidence type="ECO:0000256" key="7">
    <source>
        <dbReference type="RuleBase" id="RU000501"/>
    </source>
</evidence>
<keyword evidence="10" id="KW-1185">Reference proteome</keyword>
<evidence type="ECO:0000313" key="10">
    <source>
        <dbReference type="Proteomes" id="UP000054937"/>
    </source>
</evidence>
<dbReference type="PANTHER" id="PTHR10683">
    <property type="entry name" value="TRANSALDOLASE"/>
    <property type="match status" value="1"/>
</dbReference>
<keyword evidence="6" id="KW-0704">Schiff base</keyword>
<dbReference type="OMA" id="THAEFLW"/>
<name>A0A0V0QVR6_PSEPJ</name>
<comment type="pathway">
    <text evidence="1 7">Carbohydrate degradation; pentose phosphate pathway; D-glyceraldehyde 3-phosphate and beta-D-fructose 6-phosphate from D-ribose 5-phosphate and D-xylulose 5-phosphate (non-oxidative stage): step 2/3.</text>
</comment>
<comment type="caution">
    <text evidence="9">The sequence shown here is derived from an EMBL/GenBank/DDBJ whole genome shotgun (WGS) entry which is preliminary data.</text>
</comment>
<evidence type="ECO:0000256" key="1">
    <source>
        <dbReference type="ARBA" id="ARBA00004857"/>
    </source>
</evidence>
<reference evidence="9 10" key="1">
    <citation type="journal article" date="2015" name="Sci. Rep.">
        <title>Genome of the facultative scuticociliatosis pathogen Pseudocohnilembus persalinus provides insight into its virulence through horizontal gene transfer.</title>
        <authorList>
            <person name="Xiong J."/>
            <person name="Wang G."/>
            <person name="Cheng J."/>
            <person name="Tian M."/>
            <person name="Pan X."/>
            <person name="Warren A."/>
            <person name="Jiang C."/>
            <person name="Yuan D."/>
            <person name="Miao W."/>
        </authorList>
    </citation>
    <scope>NUCLEOTIDE SEQUENCE [LARGE SCALE GENOMIC DNA]</scope>
    <source>
        <strain evidence="9">36N120E</strain>
    </source>
</reference>
<dbReference type="EC" id="2.2.1.2" evidence="3 7"/>
<dbReference type="PROSITE" id="PS00958">
    <property type="entry name" value="TRANSALDOLASE_2"/>
    <property type="match status" value="1"/>
</dbReference>